<evidence type="ECO:0000256" key="1">
    <source>
        <dbReference type="SAM" id="SignalP"/>
    </source>
</evidence>
<dbReference type="EMBL" id="KM038033">
    <property type="protein sequence ID" value="AIG55494.1"/>
    <property type="molecule type" value="Genomic_DNA"/>
</dbReference>
<dbReference type="GO" id="GO:0016788">
    <property type="term" value="F:hydrolase activity, acting on ester bonds"/>
    <property type="evidence" value="ECO:0007669"/>
    <property type="project" value="TreeGrafter"/>
</dbReference>
<keyword evidence="1" id="KW-0732">Signal</keyword>
<sequence length="362" mass="40383">MRLTLTSFALLVVSSFGQPLNDFDEASRDYTLHAVNGVDNYGQTQSSFTVLQIPDMHYTGNPKYPCNGPPFNPCWESNMTDFINELLDQVKPNIVVFTGDQVENTGIRHTAEEVKKAIDTYSTPVAQRQIPWAMVFGNHDEGSSFTRTQMLNYIASRPYAYSQSGPTNVDGKGNYELQVQTSNGKTSFRMYFLDTGVKGSISKKQNDYIRQLAASHKNENALAVMFYHIPVPEYILGPSETITYGHQGEKVSNGPQSGLMDTIVQSNYHLHVYAAHIGVVGDVKATFVGHDHYNDYCIERRGVQLCYGGGVGYGAAYGSSSLPRSARVIQWKRNSTDEVLTTWKQAKGDFSIEEYLLFKRGV</sequence>
<proteinExistence type="predicted"/>
<dbReference type="PANTHER" id="PTHR32440">
    <property type="entry name" value="PHOSPHATASE DCR2-RELATED-RELATED"/>
    <property type="match status" value="1"/>
</dbReference>
<accession>A0A0A7CM56</accession>
<dbReference type="SUPFAM" id="SSF56300">
    <property type="entry name" value="Metallo-dependent phosphatases"/>
    <property type="match status" value="1"/>
</dbReference>
<evidence type="ECO:0000313" key="3">
    <source>
        <dbReference type="EMBL" id="AIG55494.1"/>
    </source>
</evidence>
<dbReference type="GO" id="GO:0005737">
    <property type="term" value="C:cytoplasm"/>
    <property type="evidence" value="ECO:0007669"/>
    <property type="project" value="TreeGrafter"/>
</dbReference>
<dbReference type="AlphaFoldDB" id="A0A0A7CM56"/>
<feature type="chain" id="PRO_5002026691" evidence="1">
    <location>
        <begin position="18"/>
        <end position="362"/>
    </location>
</feature>
<organism evidence="3">
    <name type="scientific">Thraustotheca clavata</name>
    <dbReference type="NCBI Taxonomy" id="74557"/>
    <lineage>
        <taxon>Eukaryota</taxon>
        <taxon>Sar</taxon>
        <taxon>Stramenopiles</taxon>
        <taxon>Oomycota</taxon>
        <taxon>Saprolegniomycetes</taxon>
        <taxon>Saprolegniales</taxon>
        <taxon>Achlyaceae</taxon>
        <taxon>Thraustotheca</taxon>
    </lineage>
</organism>
<feature type="signal peptide" evidence="1">
    <location>
        <begin position="1"/>
        <end position="17"/>
    </location>
</feature>
<reference evidence="3" key="1">
    <citation type="journal article" date="2014" name="Genome Biol. Evol.">
        <title>The secreted proteins of Achlya hypogyna and Thraustotheca clavata identify the ancestral oomycete secretome and reveal gene acquisitions by horizontal gene transfer.</title>
        <authorList>
            <person name="Misner I."/>
            <person name="Blouin N."/>
            <person name="Leonard G."/>
            <person name="Richards T.A."/>
            <person name="Lane C.E."/>
        </authorList>
    </citation>
    <scope>NUCLEOTIDE SEQUENCE</scope>
    <source>
        <strain evidence="3">ATCC 34112</strain>
    </source>
</reference>
<feature type="domain" description="Calcineurin-like phosphoesterase" evidence="2">
    <location>
        <begin position="49"/>
        <end position="241"/>
    </location>
</feature>
<evidence type="ECO:0000259" key="2">
    <source>
        <dbReference type="Pfam" id="PF00149"/>
    </source>
</evidence>
<dbReference type="InterPro" id="IPR004843">
    <property type="entry name" value="Calcineurin-like_PHP"/>
</dbReference>
<protein>
    <submittedName>
        <fullName evidence="3">Secreted protein</fullName>
    </submittedName>
</protein>
<dbReference type="PANTHER" id="PTHR32440:SF0">
    <property type="entry name" value="PHOSPHATASE DCR2-RELATED"/>
    <property type="match status" value="1"/>
</dbReference>
<dbReference type="Gene3D" id="3.60.21.10">
    <property type="match status" value="1"/>
</dbReference>
<dbReference type="Pfam" id="PF00149">
    <property type="entry name" value="Metallophos"/>
    <property type="match status" value="1"/>
</dbReference>
<dbReference type="InterPro" id="IPR029052">
    <property type="entry name" value="Metallo-depent_PP-like"/>
</dbReference>
<name>A0A0A7CM56_9STRA</name>